<name>A0ABX7B1Q0_9PROT</name>
<dbReference type="RefSeq" id="WP_201071040.1">
    <property type="nucleotide sequence ID" value="NZ_CP067420.1"/>
</dbReference>
<keyword evidence="2" id="KW-1185">Reference proteome</keyword>
<dbReference type="Proteomes" id="UP000595197">
    <property type="component" value="Chromosome"/>
</dbReference>
<organism evidence="1 2">
    <name type="scientific">Skermanella cutis</name>
    <dbReference type="NCBI Taxonomy" id="2775420"/>
    <lineage>
        <taxon>Bacteria</taxon>
        <taxon>Pseudomonadati</taxon>
        <taxon>Pseudomonadota</taxon>
        <taxon>Alphaproteobacteria</taxon>
        <taxon>Rhodospirillales</taxon>
        <taxon>Azospirillaceae</taxon>
        <taxon>Skermanella</taxon>
    </lineage>
</organism>
<sequence length="268" mass="28806">MKPAINDFDLNAYVDGQLSPEQEAHVEAILAGDPVDRAHLEAVVEQKRLLRAGLAAIPAGESPFRTLQLERQLAAKLAHRERPAAGDWLRRAAAAVLFVASGWGGHMLYAEVSRPMPEYVAEAAGAHLVFADKPIRPADIDPTHPVQMASWLSDELGQTVTIPSLKALSIDFVAGRLLGTKEGPLAHLVYEDQVGHRVTLTIAPHRYQGNTGLKLGQRDDMTLGYWSDTTLSYAVVAKTSDAQIAAIASEITEANRNGRTAGGPAPVD</sequence>
<gene>
    <name evidence="1" type="ORF">IGS68_15985</name>
</gene>
<dbReference type="EMBL" id="CP067420">
    <property type="protein sequence ID" value="QQP87599.1"/>
    <property type="molecule type" value="Genomic_DNA"/>
</dbReference>
<evidence type="ECO:0000313" key="1">
    <source>
        <dbReference type="EMBL" id="QQP87599.1"/>
    </source>
</evidence>
<protein>
    <submittedName>
        <fullName evidence="1">Anti-sigma factor</fullName>
    </submittedName>
</protein>
<accession>A0ABX7B1Q0</accession>
<reference evidence="1" key="1">
    <citation type="submission" date="2021-02" db="EMBL/GenBank/DDBJ databases">
        <title>Skermanella TT6 skin isolate.</title>
        <authorList>
            <person name="Lee K."/>
            <person name="Ganzorig M."/>
        </authorList>
    </citation>
    <scope>NUCLEOTIDE SEQUENCE</scope>
    <source>
        <strain evidence="1">TT6</strain>
    </source>
</reference>
<proteinExistence type="predicted"/>
<evidence type="ECO:0000313" key="2">
    <source>
        <dbReference type="Proteomes" id="UP000595197"/>
    </source>
</evidence>